<sequence>MDSFKAASILQKTGNTGLIELESAKKKDSLTAESMQATSGFQNKQKTNIVNPHEKQFYETTDVPDTNLVQRGVLF</sequence>
<gene>
    <name evidence="1" type="ORF">DPMN_194017</name>
</gene>
<keyword evidence="2" id="KW-1185">Reference proteome</keyword>
<comment type="caution">
    <text evidence="1">The sequence shown here is derived from an EMBL/GenBank/DDBJ whole genome shotgun (WGS) entry which is preliminary data.</text>
</comment>
<evidence type="ECO:0000313" key="1">
    <source>
        <dbReference type="EMBL" id="KAH3691383.1"/>
    </source>
</evidence>
<dbReference type="EMBL" id="JAIWYP010000037">
    <property type="protein sequence ID" value="KAH3691383.1"/>
    <property type="molecule type" value="Genomic_DNA"/>
</dbReference>
<name>A0A9D3Y1Q5_DREPO</name>
<reference evidence="1" key="2">
    <citation type="submission" date="2020-11" db="EMBL/GenBank/DDBJ databases">
        <authorList>
            <person name="McCartney M.A."/>
            <person name="Auch B."/>
            <person name="Kono T."/>
            <person name="Mallez S."/>
            <person name="Becker A."/>
            <person name="Gohl D.M."/>
            <person name="Silverstein K.A.T."/>
            <person name="Koren S."/>
            <person name="Bechman K.B."/>
            <person name="Herman A."/>
            <person name="Abrahante J.E."/>
            <person name="Garbe J."/>
        </authorList>
    </citation>
    <scope>NUCLEOTIDE SEQUENCE</scope>
    <source>
        <strain evidence="1">Duluth1</strain>
        <tissue evidence="1">Whole animal</tissue>
    </source>
</reference>
<dbReference type="AlphaFoldDB" id="A0A9D3Y1Q5"/>
<proteinExistence type="predicted"/>
<protein>
    <submittedName>
        <fullName evidence="1">Uncharacterized protein</fullName>
    </submittedName>
</protein>
<accession>A0A9D3Y1Q5</accession>
<dbReference type="Proteomes" id="UP000828390">
    <property type="component" value="Unassembled WGS sequence"/>
</dbReference>
<evidence type="ECO:0000313" key="2">
    <source>
        <dbReference type="Proteomes" id="UP000828390"/>
    </source>
</evidence>
<reference evidence="1" key="1">
    <citation type="journal article" date="2019" name="bioRxiv">
        <title>The Genome of the Zebra Mussel, Dreissena polymorpha: A Resource for Invasive Species Research.</title>
        <authorList>
            <person name="McCartney M.A."/>
            <person name="Auch B."/>
            <person name="Kono T."/>
            <person name="Mallez S."/>
            <person name="Zhang Y."/>
            <person name="Obille A."/>
            <person name="Becker A."/>
            <person name="Abrahante J.E."/>
            <person name="Garbe J."/>
            <person name="Badalamenti J.P."/>
            <person name="Herman A."/>
            <person name="Mangelson H."/>
            <person name="Liachko I."/>
            <person name="Sullivan S."/>
            <person name="Sone E.D."/>
            <person name="Koren S."/>
            <person name="Silverstein K.A.T."/>
            <person name="Beckman K.B."/>
            <person name="Gohl D.M."/>
        </authorList>
    </citation>
    <scope>NUCLEOTIDE SEQUENCE</scope>
    <source>
        <strain evidence="1">Duluth1</strain>
        <tissue evidence="1">Whole animal</tissue>
    </source>
</reference>
<organism evidence="1 2">
    <name type="scientific">Dreissena polymorpha</name>
    <name type="common">Zebra mussel</name>
    <name type="synonym">Mytilus polymorpha</name>
    <dbReference type="NCBI Taxonomy" id="45954"/>
    <lineage>
        <taxon>Eukaryota</taxon>
        <taxon>Metazoa</taxon>
        <taxon>Spiralia</taxon>
        <taxon>Lophotrochozoa</taxon>
        <taxon>Mollusca</taxon>
        <taxon>Bivalvia</taxon>
        <taxon>Autobranchia</taxon>
        <taxon>Heteroconchia</taxon>
        <taxon>Euheterodonta</taxon>
        <taxon>Imparidentia</taxon>
        <taxon>Neoheterodontei</taxon>
        <taxon>Myida</taxon>
        <taxon>Dreissenoidea</taxon>
        <taxon>Dreissenidae</taxon>
        <taxon>Dreissena</taxon>
    </lineage>
</organism>